<dbReference type="Proteomes" id="UP001149009">
    <property type="component" value="Unassembled WGS sequence"/>
</dbReference>
<evidence type="ECO:0000313" key="4">
    <source>
        <dbReference type="EMBL" id="MCT8989075.1"/>
    </source>
</evidence>
<dbReference type="InterPro" id="IPR036188">
    <property type="entry name" value="FAD/NAD-bd_sf"/>
</dbReference>
<keyword evidence="5" id="KW-1185">Reference proteome</keyword>
<dbReference type="GO" id="GO:0050661">
    <property type="term" value="F:NADP binding"/>
    <property type="evidence" value="ECO:0007669"/>
    <property type="project" value="InterPro"/>
</dbReference>
<comment type="caution">
    <text evidence="4">The sequence shown here is derived from an EMBL/GenBank/DDBJ whole genome shotgun (WGS) entry which is preliminary data.</text>
</comment>
<sequence length="625" mass="71322">MLSEADIVPLLMSLVQLTCDRELLEEAAPYIHGAWNFQEAIPAPLRRTIIDRLAAILARGEDLQAAPLSRELLRRMIDVAAGEKVAEEFVPLLLEESGLEPAEDRGLVWRKQPDKETLAAFHVIIVGAGLSGICMGIRLKQAGVPFTIIEKNRHLGGTWYENTYPDCRVDTPSHFYCFSFAPNDWSRHFSDQREVLAYLERCARDFRILEHIRFQTEATEAVYEAGEARWRVTLRDAQGQTEEVRCNILVPAVGQLTHAAFPDVPGLQTFAGALMHSSRWNADVQLEGKRVVMVGTGASGIQIGPAVAEKAAHFTVIQRTPHWVMHNPNYHLPITSGSRWAYHNVPYYRQWIRFQLFWATGDRIHDTLRKDPNWPHADVSLNARNHEMREALIAYARSKVGHRPDLLEKVIPSYPPYGKRMLRDNHWFDMLLKPHVSLYNDEIAEVLPDRVRLNGGEEIEADVLIFATGFQAARMIVSPAIINASGTSLRYIWGDEEPRAFLGVAVPEFPNMFILYGPNTNVGHGGSVIYQVECQVRYILRCIREMIEGGYSSIECTREAFEDYNRRVDEEHAQLVWTHPGKKNWYQNSKGRVVTNTPWRLVDYWQFTRELKTSDFTFGPGRAEH</sequence>
<dbReference type="PRINTS" id="PR00411">
    <property type="entry name" value="PNDRDTASEI"/>
</dbReference>
<dbReference type="PANTHER" id="PTHR42877">
    <property type="entry name" value="L-ORNITHINE N(5)-MONOOXYGENASE-RELATED"/>
    <property type="match status" value="1"/>
</dbReference>
<dbReference type="SUPFAM" id="SSF51905">
    <property type="entry name" value="FAD/NAD(P)-binding domain"/>
    <property type="match status" value="2"/>
</dbReference>
<dbReference type="AlphaFoldDB" id="A0A9X3AYU8"/>
<dbReference type="Gene3D" id="3.50.50.60">
    <property type="entry name" value="FAD/NAD(P)-binding domain"/>
    <property type="match status" value="2"/>
</dbReference>
<dbReference type="InterPro" id="IPR020946">
    <property type="entry name" value="Flavin_mOase-like"/>
</dbReference>
<organism evidence="4 5">
    <name type="scientific">Chelativorans petroleitrophicus</name>
    <dbReference type="NCBI Taxonomy" id="2975484"/>
    <lineage>
        <taxon>Bacteria</taxon>
        <taxon>Pseudomonadati</taxon>
        <taxon>Pseudomonadota</taxon>
        <taxon>Alphaproteobacteria</taxon>
        <taxon>Hyphomicrobiales</taxon>
        <taxon>Phyllobacteriaceae</taxon>
        <taxon>Chelativorans</taxon>
    </lineage>
</organism>
<evidence type="ECO:0000256" key="3">
    <source>
        <dbReference type="ARBA" id="ARBA00023002"/>
    </source>
</evidence>
<reference evidence="4" key="1">
    <citation type="submission" date="2022-08" db="EMBL/GenBank/DDBJ databases">
        <title>Chelativorans sichuanense sp. nov., a paraffin oil-degrading bacterium isolated from a mixture of oil-based drill cuttings and paddy soil.</title>
        <authorList>
            <person name="Yu J."/>
            <person name="Liu H."/>
            <person name="Chen Q."/>
        </authorList>
    </citation>
    <scope>NUCLEOTIDE SEQUENCE</scope>
    <source>
        <strain evidence="4">SCAU 2101</strain>
    </source>
</reference>
<evidence type="ECO:0000313" key="5">
    <source>
        <dbReference type="Proteomes" id="UP001149009"/>
    </source>
</evidence>
<proteinExistence type="predicted"/>
<dbReference type="PANTHER" id="PTHR42877:SF4">
    <property type="entry name" value="FAD_NAD(P)-BINDING DOMAIN-CONTAINING PROTEIN-RELATED"/>
    <property type="match status" value="1"/>
</dbReference>
<name>A0A9X3AYU8_9HYPH</name>
<keyword evidence="2" id="KW-0274">FAD</keyword>
<dbReference type="Pfam" id="PF00743">
    <property type="entry name" value="FMO-like"/>
    <property type="match status" value="1"/>
</dbReference>
<dbReference type="InterPro" id="IPR051209">
    <property type="entry name" value="FAD-bind_Monooxygenase_sf"/>
</dbReference>
<dbReference type="GO" id="GO:0050660">
    <property type="term" value="F:flavin adenine dinucleotide binding"/>
    <property type="evidence" value="ECO:0007669"/>
    <property type="project" value="InterPro"/>
</dbReference>
<dbReference type="GO" id="GO:0004499">
    <property type="term" value="F:N,N-dimethylaniline monooxygenase activity"/>
    <property type="evidence" value="ECO:0007669"/>
    <property type="project" value="InterPro"/>
</dbReference>
<protein>
    <submittedName>
        <fullName evidence="4">NAD(P)/FAD-dependent oxidoreductase</fullName>
    </submittedName>
</protein>
<dbReference type="EMBL" id="JAODNV010000004">
    <property type="protein sequence ID" value="MCT8989075.1"/>
    <property type="molecule type" value="Genomic_DNA"/>
</dbReference>
<gene>
    <name evidence="4" type="ORF">NYR54_02025</name>
</gene>
<evidence type="ECO:0000256" key="2">
    <source>
        <dbReference type="ARBA" id="ARBA00022827"/>
    </source>
</evidence>
<keyword evidence="1" id="KW-0285">Flavoprotein</keyword>
<evidence type="ECO:0000256" key="1">
    <source>
        <dbReference type="ARBA" id="ARBA00022630"/>
    </source>
</evidence>
<accession>A0A9X3AYU8</accession>
<keyword evidence="3" id="KW-0560">Oxidoreductase</keyword>